<feature type="transmembrane region" description="Helical" evidence="1">
    <location>
        <begin position="174"/>
        <end position="193"/>
    </location>
</feature>
<evidence type="ECO:0000313" key="2">
    <source>
        <dbReference type="EMBL" id="TDM04458.1"/>
    </source>
</evidence>
<dbReference type="Proteomes" id="UP000295280">
    <property type="component" value="Unassembled WGS sequence"/>
</dbReference>
<name>A0A9Q8CKN3_9STAP</name>
<evidence type="ECO:0008006" key="4">
    <source>
        <dbReference type="Google" id="ProtNLM"/>
    </source>
</evidence>
<dbReference type="AlphaFoldDB" id="A0A9Q8CKN3"/>
<organism evidence="2 3">
    <name type="scientific">Macrococcus carouselicus</name>
    <dbReference type="NCBI Taxonomy" id="69969"/>
    <lineage>
        <taxon>Bacteria</taxon>
        <taxon>Bacillati</taxon>
        <taxon>Bacillota</taxon>
        <taxon>Bacilli</taxon>
        <taxon>Bacillales</taxon>
        <taxon>Staphylococcaceae</taxon>
        <taxon>Macrococcus</taxon>
    </lineage>
</organism>
<proteinExistence type="predicted"/>
<gene>
    <name evidence="2" type="ORF">ERX40_04620</name>
</gene>
<dbReference type="SUPFAM" id="SSF158560">
    <property type="entry name" value="BH3980-like"/>
    <property type="match status" value="1"/>
</dbReference>
<dbReference type="PANTHER" id="PTHR41307">
    <property type="entry name" value="MEMBRANE PROTEIN-RELATED"/>
    <property type="match status" value="1"/>
</dbReference>
<dbReference type="RefSeq" id="WP_133417318.1">
    <property type="nucleotide sequence ID" value="NZ_SCWD01000001.1"/>
</dbReference>
<feature type="transmembrane region" description="Helical" evidence="1">
    <location>
        <begin position="200"/>
        <end position="218"/>
    </location>
</feature>
<accession>A0A9Q8CKN3</accession>
<keyword evidence="1" id="KW-1133">Transmembrane helix</keyword>
<comment type="caution">
    <text evidence="2">The sequence shown here is derived from an EMBL/GenBank/DDBJ whole genome shotgun (WGS) entry which is preliminary data.</text>
</comment>
<feature type="transmembrane region" description="Helical" evidence="1">
    <location>
        <begin position="224"/>
        <end position="248"/>
    </location>
</feature>
<keyword evidence="3" id="KW-1185">Reference proteome</keyword>
<evidence type="ECO:0000313" key="3">
    <source>
        <dbReference type="Proteomes" id="UP000295280"/>
    </source>
</evidence>
<sequence>MLSEKSEQFLMSLRLELLKRGKKEDEIEEVVDELRDHLHEAEQRGENVDDVTGGSVNHYIKTISKEMAFDKRIIKMVIGALFAIVAFFLIPRMVSGQLDLSMYRIIFYGLLTFVLLPLELWVLIEMLKKYGNSKKGYIAPILVALGGFLIILAGEFLLREYDGESVIVMEASTIFWLGVILSVVFILVCLYFYQWFYIGVLVYLVLPDLFANTMTDAAPGSKEYINVSTAITLILTVLALVGALAFYARYKKNS</sequence>
<protein>
    <recommendedName>
        <fullName evidence="4">DUF1129 family protein</fullName>
    </recommendedName>
</protein>
<keyword evidence="1" id="KW-0812">Transmembrane</keyword>
<evidence type="ECO:0000256" key="1">
    <source>
        <dbReference type="SAM" id="Phobius"/>
    </source>
</evidence>
<dbReference type="PANTHER" id="PTHR41307:SF1">
    <property type="entry name" value="MEMBRANE PROTEIN"/>
    <property type="match status" value="1"/>
</dbReference>
<keyword evidence="1" id="KW-0472">Membrane</keyword>
<dbReference type="EMBL" id="SCWD01000001">
    <property type="protein sequence ID" value="TDM04458.1"/>
    <property type="molecule type" value="Genomic_DNA"/>
</dbReference>
<feature type="transmembrane region" description="Helical" evidence="1">
    <location>
        <begin position="105"/>
        <end position="124"/>
    </location>
</feature>
<reference evidence="2 3" key="1">
    <citation type="submission" date="2019-01" db="EMBL/GenBank/DDBJ databases">
        <title>Draft genome sequences of the type strains of six Macrococcus species.</title>
        <authorList>
            <person name="Mazhar S."/>
            <person name="Altermann E."/>
            <person name="Hill C."/>
            <person name="Mcauliffe O."/>
        </authorList>
    </citation>
    <scope>NUCLEOTIDE SEQUENCE [LARGE SCALE GENOMIC DNA]</scope>
    <source>
        <strain evidence="2 3">ATCC 51828</strain>
    </source>
</reference>
<feature type="transmembrane region" description="Helical" evidence="1">
    <location>
        <begin position="136"/>
        <end position="154"/>
    </location>
</feature>
<dbReference type="OrthoDB" id="1750748at2"/>
<feature type="transmembrane region" description="Helical" evidence="1">
    <location>
        <begin position="73"/>
        <end position="93"/>
    </location>
</feature>